<sequence length="51" mass="5519">MPHPPQPSDSIPQPLPANPFPHAAFNICLMSGVVPLPDPRHSPIVCWDALL</sequence>
<keyword evidence="2" id="KW-1185">Reference proteome</keyword>
<evidence type="ECO:0000313" key="2">
    <source>
        <dbReference type="Proteomes" id="UP000217790"/>
    </source>
</evidence>
<gene>
    <name evidence="1" type="ORF">ARMGADRAFT_1020429</name>
</gene>
<proteinExistence type="predicted"/>
<dbReference type="Proteomes" id="UP000217790">
    <property type="component" value="Unassembled WGS sequence"/>
</dbReference>
<dbReference type="EMBL" id="KZ293732">
    <property type="protein sequence ID" value="PBK81299.1"/>
    <property type="molecule type" value="Genomic_DNA"/>
</dbReference>
<accession>A0A2H3CDY1</accession>
<evidence type="ECO:0000313" key="1">
    <source>
        <dbReference type="EMBL" id="PBK81299.1"/>
    </source>
</evidence>
<reference evidence="2" key="1">
    <citation type="journal article" date="2017" name="Nat. Ecol. Evol.">
        <title>Genome expansion and lineage-specific genetic innovations in the forest pathogenic fungi Armillaria.</title>
        <authorList>
            <person name="Sipos G."/>
            <person name="Prasanna A.N."/>
            <person name="Walter M.C."/>
            <person name="O'Connor E."/>
            <person name="Balint B."/>
            <person name="Krizsan K."/>
            <person name="Kiss B."/>
            <person name="Hess J."/>
            <person name="Varga T."/>
            <person name="Slot J."/>
            <person name="Riley R."/>
            <person name="Boka B."/>
            <person name="Rigling D."/>
            <person name="Barry K."/>
            <person name="Lee J."/>
            <person name="Mihaltcheva S."/>
            <person name="LaButti K."/>
            <person name="Lipzen A."/>
            <person name="Waldron R."/>
            <person name="Moloney N.M."/>
            <person name="Sperisen C."/>
            <person name="Kredics L."/>
            <person name="Vagvoelgyi C."/>
            <person name="Patrignani A."/>
            <person name="Fitzpatrick D."/>
            <person name="Nagy I."/>
            <person name="Doyle S."/>
            <person name="Anderson J.B."/>
            <person name="Grigoriev I.V."/>
            <person name="Gueldener U."/>
            <person name="Muensterkoetter M."/>
            <person name="Nagy L.G."/>
        </authorList>
    </citation>
    <scope>NUCLEOTIDE SEQUENCE [LARGE SCALE GENOMIC DNA]</scope>
    <source>
        <strain evidence="2">Ar21-2</strain>
    </source>
</reference>
<dbReference type="InParanoid" id="A0A2H3CDY1"/>
<protein>
    <submittedName>
        <fullName evidence="1">Uncharacterized protein</fullName>
    </submittedName>
</protein>
<organism evidence="1 2">
    <name type="scientific">Armillaria gallica</name>
    <name type="common">Bulbous honey fungus</name>
    <name type="synonym">Armillaria bulbosa</name>
    <dbReference type="NCBI Taxonomy" id="47427"/>
    <lineage>
        <taxon>Eukaryota</taxon>
        <taxon>Fungi</taxon>
        <taxon>Dikarya</taxon>
        <taxon>Basidiomycota</taxon>
        <taxon>Agaricomycotina</taxon>
        <taxon>Agaricomycetes</taxon>
        <taxon>Agaricomycetidae</taxon>
        <taxon>Agaricales</taxon>
        <taxon>Marasmiineae</taxon>
        <taxon>Physalacriaceae</taxon>
        <taxon>Armillaria</taxon>
    </lineage>
</organism>
<dbReference type="AlphaFoldDB" id="A0A2H3CDY1"/>
<name>A0A2H3CDY1_ARMGA</name>